<protein>
    <recommendedName>
        <fullName evidence="2">Non-homologous end joining protein Ku</fullName>
    </recommendedName>
</protein>
<dbReference type="PIRSF" id="PIRSF006493">
    <property type="entry name" value="Prok_Ku"/>
    <property type="match status" value="1"/>
</dbReference>
<evidence type="ECO:0000313" key="5">
    <source>
        <dbReference type="EMBL" id="NGM51000.1"/>
    </source>
</evidence>
<sequence length="283" mass="31531">MAPRPTWQGHLRLSLVTCPVALYTATNPGGEVRFNLLHPKTHNRIRMVATDPDLGPVERADLVKGYEVEKDRYVIVTPEEIESVRLESTRTIDIERFVDVADIDRLYWDNPYFLVPDGKLAVEAYSVIRDAMAGAKRIALGRVVMHTRERLLAIEPRGKGLVAYSLRAFDEMRDPADLFDDIPAKKADPSMIAIARKIIEQQDGPFEPKDFKDRYEEALRDLIKRKEKGGKTKVTAALPEDTNVVDLMEALKKSLGGKASAAKAPAKKAAPKKAASAKTRKAS</sequence>
<proteinExistence type="inferred from homology"/>
<dbReference type="Pfam" id="PF02735">
    <property type="entry name" value="Ku"/>
    <property type="match status" value="1"/>
</dbReference>
<comment type="similarity">
    <text evidence="2">Belongs to the prokaryotic Ku family.</text>
</comment>
<dbReference type="SMART" id="SM00559">
    <property type="entry name" value="Ku78"/>
    <property type="match status" value="1"/>
</dbReference>
<comment type="function">
    <text evidence="2">With LigD forms a non-homologous end joining (NHEJ) DNA repair enzyme, which repairs dsDNA breaks with reduced fidelity. Binds linear dsDNA with 5'- and 3'- overhangs but not closed circular dsDNA nor ssDNA. Recruits and stimulates the ligase activity of LigD.</text>
</comment>
<dbReference type="Gene3D" id="2.40.290.10">
    <property type="match status" value="1"/>
</dbReference>
<evidence type="ECO:0000259" key="4">
    <source>
        <dbReference type="SMART" id="SM00559"/>
    </source>
</evidence>
<dbReference type="GO" id="GO:0006303">
    <property type="term" value="P:double-strand break repair via nonhomologous end joining"/>
    <property type="evidence" value="ECO:0007669"/>
    <property type="project" value="UniProtKB-UniRule"/>
</dbReference>
<dbReference type="InterPro" id="IPR016194">
    <property type="entry name" value="SPOC-like_C_dom_sf"/>
</dbReference>
<dbReference type="SUPFAM" id="SSF100939">
    <property type="entry name" value="SPOC domain-like"/>
    <property type="match status" value="1"/>
</dbReference>
<dbReference type="GO" id="GO:0006310">
    <property type="term" value="P:DNA recombination"/>
    <property type="evidence" value="ECO:0007669"/>
    <property type="project" value="UniProtKB-KW"/>
</dbReference>
<comment type="caution">
    <text evidence="5">The sequence shown here is derived from an EMBL/GenBank/DDBJ whole genome shotgun (WGS) entry which is preliminary data.</text>
</comment>
<evidence type="ECO:0000256" key="2">
    <source>
        <dbReference type="HAMAP-Rule" id="MF_01875"/>
    </source>
</evidence>
<dbReference type="GO" id="GO:0003690">
    <property type="term" value="F:double-stranded DNA binding"/>
    <property type="evidence" value="ECO:0007669"/>
    <property type="project" value="UniProtKB-UniRule"/>
</dbReference>
<dbReference type="InterPro" id="IPR006164">
    <property type="entry name" value="DNA_bd_Ku70/Ku80"/>
</dbReference>
<keyword evidence="2" id="KW-0227">DNA damage</keyword>
<name>A0A6G4QZF6_9CAUL</name>
<dbReference type="AlphaFoldDB" id="A0A6G4QZF6"/>
<keyword evidence="2" id="KW-0233">DNA recombination</keyword>
<dbReference type="HAMAP" id="MF_01875">
    <property type="entry name" value="Prokaryotic_Ku"/>
    <property type="match status" value="1"/>
</dbReference>
<reference evidence="5" key="1">
    <citation type="submission" date="2020-02" db="EMBL/GenBank/DDBJ databases">
        <authorList>
            <person name="Gao J."/>
            <person name="Sun J."/>
        </authorList>
    </citation>
    <scope>NUCLEOTIDE SEQUENCE</scope>
    <source>
        <strain evidence="5">602-2</strain>
    </source>
</reference>
<evidence type="ECO:0000256" key="1">
    <source>
        <dbReference type="ARBA" id="ARBA00023125"/>
    </source>
</evidence>
<dbReference type="RefSeq" id="WP_165260048.1">
    <property type="nucleotide sequence ID" value="NZ_JAAKGT010000007.1"/>
</dbReference>
<evidence type="ECO:0000256" key="3">
    <source>
        <dbReference type="SAM" id="MobiDB-lite"/>
    </source>
</evidence>
<dbReference type="NCBIfam" id="TIGR02772">
    <property type="entry name" value="Ku_bact"/>
    <property type="match status" value="1"/>
</dbReference>
<gene>
    <name evidence="2" type="primary">ku</name>
    <name evidence="5" type="ORF">G5B46_15410</name>
</gene>
<dbReference type="InterPro" id="IPR009187">
    <property type="entry name" value="Prok_Ku"/>
</dbReference>
<keyword evidence="2" id="KW-0234">DNA repair</keyword>
<dbReference type="CDD" id="cd00789">
    <property type="entry name" value="KU_like"/>
    <property type="match status" value="1"/>
</dbReference>
<comment type="subunit">
    <text evidence="2">Homodimer. Interacts with LigD.</text>
</comment>
<feature type="region of interest" description="Disordered" evidence="3">
    <location>
        <begin position="257"/>
        <end position="283"/>
    </location>
</feature>
<dbReference type="PANTHER" id="PTHR41251">
    <property type="entry name" value="NON-HOMOLOGOUS END JOINING PROTEIN KU"/>
    <property type="match status" value="1"/>
</dbReference>
<dbReference type="EMBL" id="JAAKGT010000007">
    <property type="protein sequence ID" value="NGM51000.1"/>
    <property type="molecule type" value="Genomic_DNA"/>
</dbReference>
<keyword evidence="1 2" id="KW-0238">DNA-binding</keyword>
<dbReference type="PANTHER" id="PTHR41251:SF1">
    <property type="entry name" value="NON-HOMOLOGOUS END JOINING PROTEIN KU"/>
    <property type="match status" value="1"/>
</dbReference>
<organism evidence="5">
    <name type="scientific">Caulobacter sp. 602-2</name>
    <dbReference type="NCBI Taxonomy" id="2710887"/>
    <lineage>
        <taxon>Bacteria</taxon>
        <taxon>Pseudomonadati</taxon>
        <taxon>Pseudomonadota</taxon>
        <taxon>Alphaproteobacteria</taxon>
        <taxon>Caulobacterales</taxon>
        <taxon>Caulobacteraceae</taxon>
        <taxon>Caulobacter</taxon>
    </lineage>
</organism>
<accession>A0A6G4QZF6</accession>
<feature type="domain" description="Ku" evidence="4">
    <location>
        <begin position="54"/>
        <end position="184"/>
    </location>
</feature>